<dbReference type="InterPro" id="IPR012938">
    <property type="entry name" value="Glc/Sorbosone_DH"/>
</dbReference>
<reference evidence="2" key="1">
    <citation type="submission" date="2020-12" db="EMBL/GenBank/DDBJ databases">
        <title>Leucobacter sp. CAS1, isolated from Chromium sludge.</title>
        <authorList>
            <person name="Xu Z."/>
        </authorList>
    </citation>
    <scope>NUCLEOTIDE SEQUENCE</scope>
    <source>
        <strain evidence="2">CSA1</strain>
    </source>
</reference>
<sequence length="112" mass="12015">MYSLGHRNPQGLGWSPEGELFVAEHGENAHDEINLIEAGGDYGWPTVEGDENEDGLVAPYLHSGIETWAPSGAAFAGDEFVFAALRGTGVYVVTDADTAEMVFTSDERVRAV</sequence>
<evidence type="ECO:0000259" key="1">
    <source>
        <dbReference type="Pfam" id="PF07995"/>
    </source>
</evidence>
<dbReference type="SUPFAM" id="SSF50952">
    <property type="entry name" value="Soluble quinoprotein glucose dehydrogenase"/>
    <property type="match status" value="1"/>
</dbReference>
<dbReference type="Gene3D" id="2.120.10.30">
    <property type="entry name" value="TolB, C-terminal domain"/>
    <property type="match status" value="1"/>
</dbReference>
<name>A0A934UWK0_9MICO</name>
<dbReference type="InterPro" id="IPR011041">
    <property type="entry name" value="Quinoprot_gluc/sorb_DH_b-prop"/>
</dbReference>
<gene>
    <name evidence="2" type="ORF">JD276_15060</name>
</gene>
<dbReference type="InterPro" id="IPR011042">
    <property type="entry name" value="6-blade_b-propeller_TolB-like"/>
</dbReference>
<accession>A0A934UWK0</accession>
<dbReference type="PANTHER" id="PTHR19328">
    <property type="entry name" value="HEDGEHOG-INTERACTING PROTEIN"/>
    <property type="match status" value="1"/>
</dbReference>
<protein>
    <submittedName>
        <fullName evidence="2">PQQ-dependent sugar dehydrogenase</fullName>
    </submittedName>
</protein>
<dbReference type="PANTHER" id="PTHR19328:SF13">
    <property type="entry name" value="HIPL1 PROTEIN"/>
    <property type="match status" value="1"/>
</dbReference>
<evidence type="ECO:0000313" key="3">
    <source>
        <dbReference type="Proteomes" id="UP000608530"/>
    </source>
</evidence>
<evidence type="ECO:0000313" key="2">
    <source>
        <dbReference type="EMBL" id="MBK0420348.1"/>
    </source>
</evidence>
<feature type="domain" description="Glucose/Sorbosone dehydrogenase" evidence="1">
    <location>
        <begin position="2"/>
        <end position="94"/>
    </location>
</feature>
<comment type="caution">
    <text evidence="2">The sequence shown here is derived from an EMBL/GenBank/DDBJ whole genome shotgun (WGS) entry which is preliminary data.</text>
</comment>
<dbReference type="Proteomes" id="UP000608530">
    <property type="component" value="Unassembled WGS sequence"/>
</dbReference>
<dbReference type="AlphaFoldDB" id="A0A934UWK0"/>
<dbReference type="Pfam" id="PF07995">
    <property type="entry name" value="GSDH"/>
    <property type="match status" value="1"/>
</dbReference>
<keyword evidence="3" id="KW-1185">Reference proteome</keyword>
<organism evidence="2 3">
    <name type="scientific">Leucobacter chromiisoli</name>
    <dbReference type="NCBI Taxonomy" id="2796471"/>
    <lineage>
        <taxon>Bacteria</taxon>
        <taxon>Bacillati</taxon>
        <taxon>Actinomycetota</taxon>
        <taxon>Actinomycetes</taxon>
        <taxon>Micrococcales</taxon>
        <taxon>Microbacteriaceae</taxon>
        <taxon>Leucobacter</taxon>
    </lineage>
</organism>
<proteinExistence type="predicted"/>
<dbReference type="EMBL" id="JAEHOH010000026">
    <property type="protein sequence ID" value="MBK0420348.1"/>
    <property type="molecule type" value="Genomic_DNA"/>
</dbReference>